<evidence type="ECO:0000259" key="6">
    <source>
        <dbReference type="Pfam" id="PF10150"/>
    </source>
</evidence>
<dbReference type="PANTHER" id="PTHR30001">
    <property type="entry name" value="RIBONUCLEASE"/>
    <property type="match status" value="1"/>
</dbReference>
<dbReference type="NCBIfam" id="TIGR00757">
    <property type="entry name" value="RNaseEG"/>
    <property type="match status" value="1"/>
</dbReference>
<dbReference type="GO" id="GO:0004540">
    <property type="term" value="F:RNA nuclease activity"/>
    <property type="evidence" value="ECO:0007669"/>
    <property type="project" value="InterPro"/>
</dbReference>
<dbReference type="Pfam" id="PF10150">
    <property type="entry name" value="RNase_E_G"/>
    <property type="match status" value="1"/>
</dbReference>
<proteinExistence type="predicted"/>
<protein>
    <recommendedName>
        <fullName evidence="6">RNA-binding protein AU-1/Ribonuclease E/G domain-containing protein</fullName>
    </recommendedName>
</protein>
<name>X0ZWL8_9ZZZZ</name>
<feature type="domain" description="RNA-binding protein AU-1/Ribonuclease E/G" evidence="6">
    <location>
        <begin position="46"/>
        <end position="306"/>
    </location>
</feature>
<accession>X0ZWL8</accession>
<evidence type="ECO:0000313" key="7">
    <source>
        <dbReference type="EMBL" id="GAG64873.1"/>
    </source>
</evidence>
<dbReference type="InterPro" id="IPR019307">
    <property type="entry name" value="RNA-bd_AU-1/RNase_E/G"/>
</dbReference>
<evidence type="ECO:0000256" key="3">
    <source>
        <dbReference type="ARBA" id="ARBA00022801"/>
    </source>
</evidence>
<evidence type="ECO:0000256" key="4">
    <source>
        <dbReference type="ARBA" id="ARBA00022842"/>
    </source>
</evidence>
<reference evidence="7" key="1">
    <citation type="journal article" date="2014" name="Front. Microbiol.">
        <title>High frequency of phylogenetically diverse reductive dehalogenase-homologous genes in deep subseafloor sedimentary metagenomes.</title>
        <authorList>
            <person name="Kawai M."/>
            <person name="Futagami T."/>
            <person name="Toyoda A."/>
            <person name="Takaki Y."/>
            <person name="Nishi S."/>
            <person name="Hori S."/>
            <person name="Arai W."/>
            <person name="Tsubouchi T."/>
            <person name="Morono Y."/>
            <person name="Uchiyama I."/>
            <person name="Ito T."/>
            <person name="Fujiyama A."/>
            <person name="Inagaki F."/>
            <person name="Takami H."/>
        </authorList>
    </citation>
    <scope>NUCLEOTIDE SEQUENCE</scope>
    <source>
        <strain evidence="7">Expedition CK06-06</strain>
    </source>
</reference>
<keyword evidence="3" id="KW-0378">Hydrolase</keyword>
<organism evidence="7">
    <name type="scientific">marine sediment metagenome</name>
    <dbReference type="NCBI Taxonomy" id="412755"/>
    <lineage>
        <taxon>unclassified sequences</taxon>
        <taxon>metagenomes</taxon>
        <taxon>ecological metagenomes</taxon>
    </lineage>
</organism>
<keyword evidence="5" id="KW-0694">RNA-binding</keyword>
<dbReference type="Gene3D" id="2.40.50.140">
    <property type="entry name" value="Nucleic acid-binding proteins"/>
    <property type="match status" value="1"/>
</dbReference>
<dbReference type="InterPro" id="IPR004659">
    <property type="entry name" value="RNase_E/G"/>
</dbReference>
<dbReference type="GO" id="GO:0005737">
    <property type="term" value="C:cytoplasm"/>
    <property type="evidence" value="ECO:0007669"/>
    <property type="project" value="TreeGrafter"/>
</dbReference>
<keyword evidence="4" id="KW-0460">Magnesium</keyword>
<dbReference type="AlphaFoldDB" id="X0ZWL8"/>
<comment type="cofactor">
    <cofactor evidence="1">
        <name>Mg(2+)</name>
        <dbReference type="ChEBI" id="CHEBI:18420"/>
    </cofactor>
</comment>
<evidence type="ECO:0000256" key="5">
    <source>
        <dbReference type="ARBA" id="ARBA00022884"/>
    </source>
</evidence>
<feature type="non-terminal residue" evidence="7">
    <location>
        <position position="306"/>
    </location>
</feature>
<dbReference type="InterPro" id="IPR012340">
    <property type="entry name" value="NA-bd_OB-fold"/>
</dbReference>
<feature type="non-terminal residue" evidence="7">
    <location>
        <position position="1"/>
    </location>
</feature>
<dbReference type="PANTHER" id="PTHR30001:SF0">
    <property type="entry name" value="RIBONUCLEASE G"/>
    <property type="match status" value="1"/>
</dbReference>
<keyword evidence="2" id="KW-0479">Metal-binding</keyword>
<evidence type="ECO:0000256" key="2">
    <source>
        <dbReference type="ARBA" id="ARBA00022723"/>
    </source>
</evidence>
<dbReference type="GO" id="GO:0046872">
    <property type="term" value="F:metal ion binding"/>
    <property type="evidence" value="ECO:0007669"/>
    <property type="project" value="UniProtKB-KW"/>
</dbReference>
<evidence type="ECO:0000256" key="1">
    <source>
        <dbReference type="ARBA" id="ARBA00001946"/>
    </source>
</evidence>
<comment type="caution">
    <text evidence="7">The sequence shown here is derived from an EMBL/GenBank/DDBJ whole genome shotgun (WGS) entry which is preliminary data.</text>
</comment>
<sequence>FDYYEGTNEILKGKIKQILKPGQMLIVQVTRVPMGTKGARLTSLVSLAGRYLVMMPYDDGIGVSKKLDESERERLRSLSTRLKIKNMGIVIRTAAKDTKLVILKRELKYLKHLWNNIQKKARRLDSPTLIHRELDLVHRILRDRLTLDFNSIVVDTKQLYDHVSNYLIKKIPQMHSKLKLHSGEKPLFEEMGVEKAIDLALKRKVWLKSGGFIVIDKTEALTAIDVNSGRFSGRNDLEETIVHINFEAVEEIVKQIKLRDIGGLIVIDFIDMEKERNKLKIVEAMKNALQSDNATTNITDISKLGL</sequence>
<dbReference type="GO" id="GO:0006364">
    <property type="term" value="P:rRNA processing"/>
    <property type="evidence" value="ECO:0007669"/>
    <property type="project" value="TreeGrafter"/>
</dbReference>
<dbReference type="GO" id="GO:0016787">
    <property type="term" value="F:hydrolase activity"/>
    <property type="evidence" value="ECO:0007669"/>
    <property type="project" value="UniProtKB-KW"/>
</dbReference>
<dbReference type="EMBL" id="BART01004005">
    <property type="protein sequence ID" value="GAG64873.1"/>
    <property type="molecule type" value="Genomic_DNA"/>
</dbReference>
<gene>
    <name evidence="7" type="ORF">S01H4_10453</name>
</gene>
<dbReference type="GO" id="GO:0003723">
    <property type="term" value="F:RNA binding"/>
    <property type="evidence" value="ECO:0007669"/>
    <property type="project" value="UniProtKB-KW"/>
</dbReference>